<feature type="compositionally biased region" description="Polar residues" evidence="8">
    <location>
        <begin position="257"/>
        <end position="272"/>
    </location>
</feature>
<evidence type="ECO:0000256" key="2">
    <source>
        <dbReference type="ARBA" id="ARBA00022475"/>
    </source>
</evidence>
<keyword evidence="12" id="KW-1185">Reference proteome</keyword>
<dbReference type="GO" id="GO:0051301">
    <property type="term" value="P:cell division"/>
    <property type="evidence" value="ECO:0007669"/>
    <property type="project" value="UniProtKB-KW"/>
</dbReference>
<keyword evidence="4 9" id="KW-0812">Transmembrane</keyword>
<evidence type="ECO:0000259" key="10">
    <source>
        <dbReference type="PROSITE" id="PS51779"/>
    </source>
</evidence>
<dbReference type="HOGENOM" id="CLU_1006988_0_0_9"/>
<evidence type="ECO:0000256" key="1">
    <source>
        <dbReference type="ARBA" id="ARBA00004370"/>
    </source>
</evidence>
<dbReference type="Gene3D" id="3.10.20.310">
    <property type="entry name" value="membrane protein fhac"/>
    <property type="match status" value="1"/>
</dbReference>
<dbReference type="KEGG" id="aac:Aaci_1283"/>
<evidence type="ECO:0000256" key="9">
    <source>
        <dbReference type="SAM" id="Phobius"/>
    </source>
</evidence>
<dbReference type="Pfam" id="PF08478">
    <property type="entry name" value="POTRA_1"/>
    <property type="match status" value="1"/>
</dbReference>
<dbReference type="eggNOG" id="COG1589">
    <property type="taxonomic scope" value="Bacteria"/>
</dbReference>
<evidence type="ECO:0000256" key="3">
    <source>
        <dbReference type="ARBA" id="ARBA00022618"/>
    </source>
</evidence>
<keyword evidence="7" id="KW-0131">Cell cycle</keyword>
<accession>C8WW39</accession>
<evidence type="ECO:0000256" key="7">
    <source>
        <dbReference type="ARBA" id="ARBA00023306"/>
    </source>
</evidence>
<evidence type="ECO:0000313" key="11">
    <source>
        <dbReference type="EMBL" id="ACV58311.1"/>
    </source>
</evidence>
<evidence type="ECO:0000256" key="4">
    <source>
        <dbReference type="ARBA" id="ARBA00022692"/>
    </source>
</evidence>
<keyword evidence="6 9" id="KW-0472">Membrane</keyword>
<evidence type="ECO:0000313" key="12">
    <source>
        <dbReference type="Proteomes" id="UP000001917"/>
    </source>
</evidence>
<dbReference type="Proteomes" id="UP000001917">
    <property type="component" value="Chromosome"/>
</dbReference>
<feature type="region of interest" description="Disordered" evidence="8">
    <location>
        <begin position="1"/>
        <end position="25"/>
    </location>
</feature>
<keyword evidence="3" id="KW-0132">Cell division</keyword>
<feature type="transmembrane region" description="Helical" evidence="9">
    <location>
        <begin position="33"/>
        <end position="52"/>
    </location>
</feature>
<keyword evidence="2" id="KW-1003">Cell membrane</keyword>
<evidence type="ECO:0000256" key="8">
    <source>
        <dbReference type="SAM" id="MobiDB-lite"/>
    </source>
</evidence>
<dbReference type="PANTHER" id="PTHR37820">
    <property type="entry name" value="CELL DIVISION PROTEIN DIVIB"/>
    <property type="match status" value="1"/>
</dbReference>
<evidence type="ECO:0000256" key="5">
    <source>
        <dbReference type="ARBA" id="ARBA00022989"/>
    </source>
</evidence>
<gene>
    <name evidence="11" type="ordered locus">Aaci_1283</name>
</gene>
<dbReference type="InterPro" id="IPR050487">
    <property type="entry name" value="FtsQ_DivIB"/>
</dbReference>
<reference evidence="12" key="1">
    <citation type="submission" date="2009-09" db="EMBL/GenBank/DDBJ databases">
        <title>The complete chromosome of Alicyclobacillus acidocaldarius subsp. acidocaldarius DSM 446.</title>
        <authorList>
            <consortium name="US DOE Joint Genome Institute (JGI-PGF)"/>
            <person name="Lucas S."/>
            <person name="Copeland A."/>
            <person name="Lapidus A."/>
            <person name="Glavina del Rio T."/>
            <person name="Dalin E."/>
            <person name="Tice H."/>
            <person name="Bruce D."/>
            <person name="Goodwin L."/>
            <person name="Pitluck S."/>
            <person name="Kyrpides N."/>
            <person name="Mavromatis K."/>
            <person name="Ivanova N."/>
            <person name="Ovchinnikova G."/>
            <person name="Chertkov O."/>
            <person name="Sims D."/>
            <person name="Brettin T."/>
            <person name="Detter J.C."/>
            <person name="Han C."/>
            <person name="Larimer F."/>
            <person name="Land M."/>
            <person name="Hauser L."/>
            <person name="Markowitz V."/>
            <person name="Cheng J.-F."/>
            <person name="Hugenholtz P."/>
            <person name="Woyke T."/>
            <person name="Wu D."/>
            <person name="Pukall R."/>
            <person name="Klenk H.-P."/>
            <person name="Eisen J.A."/>
        </authorList>
    </citation>
    <scope>NUCLEOTIDE SEQUENCE [LARGE SCALE GENOMIC DNA]</scope>
    <source>
        <strain evidence="12">ATCC 27009 / DSM 446 / BCRC 14685 / JCM 5260 / KCTC 1825 / NBRC 15652 / NCIMB 11725 / NRRL B-14509 / 104-IA</strain>
    </source>
</reference>
<name>C8WW39_ALIAD</name>
<feature type="compositionally biased region" description="Polar residues" evidence="8">
    <location>
        <begin position="280"/>
        <end position="289"/>
    </location>
</feature>
<proteinExistence type="predicted"/>
<organism evidence="11 12">
    <name type="scientific">Alicyclobacillus acidocaldarius subsp. acidocaldarius (strain ATCC 27009 / DSM 446 / BCRC 14685 / JCM 5260 / KCTC 1825 / NBRC 15652 / NCIMB 11725 / NRRL B-14509 / 104-IA)</name>
    <name type="common">Bacillus acidocaldarius</name>
    <dbReference type="NCBI Taxonomy" id="521098"/>
    <lineage>
        <taxon>Bacteria</taxon>
        <taxon>Bacillati</taxon>
        <taxon>Bacillota</taxon>
        <taxon>Bacilli</taxon>
        <taxon>Bacillales</taxon>
        <taxon>Alicyclobacillaceae</taxon>
        <taxon>Alicyclobacillus</taxon>
    </lineage>
</organism>
<dbReference type="InterPro" id="IPR013685">
    <property type="entry name" value="POTRA_FtsQ_type"/>
</dbReference>
<dbReference type="Pfam" id="PF03799">
    <property type="entry name" value="FtsQ_DivIB_C"/>
    <property type="match status" value="1"/>
</dbReference>
<dbReference type="PROSITE" id="PS51779">
    <property type="entry name" value="POTRA"/>
    <property type="match status" value="1"/>
</dbReference>
<dbReference type="GO" id="GO:0005886">
    <property type="term" value="C:plasma membrane"/>
    <property type="evidence" value="ECO:0007669"/>
    <property type="project" value="TreeGrafter"/>
</dbReference>
<dbReference type="InterPro" id="IPR005548">
    <property type="entry name" value="Cell_div_FtsQ/DivIB_C"/>
</dbReference>
<dbReference type="PANTHER" id="PTHR37820:SF1">
    <property type="entry name" value="CELL DIVISION PROTEIN FTSQ"/>
    <property type="match status" value="1"/>
</dbReference>
<dbReference type="STRING" id="521098.Aaci_1283"/>
<dbReference type="EMBL" id="CP001727">
    <property type="protein sequence ID" value="ACV58311.1"/>
    <property type="molecule type" value="Genomic_DNA"/>
</dbReference>
<dbReference type="InterPro" id="IPR034746">
    <property type="entry name" value="POTRA"/>
</dbReference>
<dbReference type="AlphaFoldDB" id="C8WW39"/>
<sequence>MNRGRTGGERRESMPRQETAEERERRKARNRRIVVSFFAFIGLVAVLESPLARVRHIEVSGNTTIPMAQIVACSGVVYGESLWEVNRKRAASEIVAKLPMVDRAAISVSWPSGTVSIHVHERDVVAVYADPNGFYELMSNGYVYQKIPSAAGLPYPIVTGQDSELSVHQMASAAVSSVCRQLASVPASELTGVSEIHVNGDGTVTIYLDNDFEVLADVANLRGSVAAIQPTIRYFEGKGYRPGVIDLTGSPPYRYTPFSSLPSSNAKTSSASGRGGPVEGTSSKTASHP</sequence>
<protein>
    <submittedName>
        <fullName evidence="11">Polypeptide-transport-associated domain protein FtsQ-type</fullName>
    </submittedName>
</protein>
<comment type="subcellular location">
    <subcellularLocation>
        <location evidence="1">Membrane</location>
    </subcellularLocation>
</comment>
<evidence type="ECO:0000256" key="6">
    <source>
        <dbReference type="ARBA" id="ARBA00023136"/>
    </source>
</evidence>
<feature type="domain" description="POTRA" evidence="10">
    <location>
        <begin position="52"/>
        <end position="122"/>
    </location>
</feature>
<feature type="region of interest" description="Disordered" evidence="8">
    <location>
        <begin position="256"/>
        <end position="289"/>
    </location>
</feature>
<keyword evidence="5 9" id="KW-1133">Transmembrane helix</keyword>
<dbReference type="Gene3D" id="3.40.50.10960">
    <property type="match status" value="1"/>
</dbReference>
<reference evidence="11 12" key="2">
    <citation type="journal article" date="2010" name="Stand. Genomic Sci.">
        <title>Complete genome sequence of Alicyclobacillus acidocaldarius type strain (104-IA).</title>
        <authorList>
            <person name="Mavromatis K."/>
            <person name="Sikorski J."/>
            <person name="Lapidus A."/>
            <person name="Glavina Del Rio T."/>
            <person name="Copeland A."/>
            <person name="Tice H."/>
            <person name="Cheng J.F."/>
            <person name="Lucas S."/>
            <person name="Chen F."/>
            <person name="Nolan M."/>
            <person name="Bruce D."/>
            <person name="Goodwin L."/>
            <person name="Pitluck S."/>
            <person name="Ivanova N."/>
            <person name="Ovchinnikova G."/>
            <person name="Pati A."/>
            <person name="Chen A."/>
            <person name="Palaniappan K."/>
            <person name="Land M."/>
            <person name="Hauser L."/>
            <person name="Chang Y.J."/>
            <person name="Jeffries C.D."/>
            <person name="Chain P."/>
            <person name="Meincke L."/>
            <person name="Sims D."/>
            <person name="Chertkov O."/>
            <person name="Han C."/>
            <person name="Brettin T."/>
            <person name="Detter J.C."/>
            <person name="Wahrenburg C."/>
            <person name="Rohde M."/>
            <person name="Pukall R."/>
            <person name="Goker M."/>
            <person name="Bristow J."/>
            <person name="Eisen J.A."/>
            <person name="Markowitz V."/>
            <person name="Hugenholtz P."/>
            <person name="Klenk H.P."/>
            <person name="Kyrpides N.C."/>
        </authorList>
    </citation>
    <scope>NUCLEOTIDE SEQUENCE [LARGE SCALE GENOMIC DNA]</scope>
    <source>
        <strain evidence="12">ATCC 27009 / DSM 446 / BCRC 14685 / JCM 5260 / KCTC 1825 / NBRC 15652 / NCIMB 11725 / NRRL B-14509 / 104-IA</strain>
    </source>
</reference>